<dbReference type="eggNOG" id="ENOG502SE55">
    <property type="taxonomic scope" value="Eukaryota"/>
</dbReference>
<proteinExistence type="predicted"/>
<dbReference type="PANTHER" id="PTHR31562">
    <property type="entry name" value="PROTEIN CBG18972"/>
    <property type="match status" value="1"/>
</dbReference>
<organism evidence="1 2">
    <name type="scientific">Thalassiosira oceanica</name>
    <name type="common">Marine diatom</name>
    <dbReference type="NCBI Taxonomy" id="159749"/>
    <lineage>
        <taxon>Eukaryota</taxon>
        <taxon>Sar</taxon>
        <taxon>Stramenopiles</taxon>
        <taxon>Ochrophyta</taxon>
        <taxon>Bacillariophyta</taxon>
        <taxon>Coscinodiscophyceae</taxon>
        <taxon>Thalassiosirophycidae</taxon>
        <taxon>Thalassiosirales</taxon>
        <taxon>Thalassiosiraceae</taxon>
        <taxon>Thalassiosira</taxon>
    </lineage>
</organism>
<keyword evidence="2" id="KW-1185">Reference proteome</keyword>
<sequence>MTVARFFAVARTRPLFSVLVTGLAFFTAVNLSTMTSLLETGSFPTSGQSRPNPGIYLVAVADKSFQKRYAPIFQAMDIYANKYGYKWAVIDSPEARDDDRYDCSKYLVYFFKKHCIVAQWTLRNTNSGDRVFVFDSDVVPYRTQTPLDVWVNLFFENDVVFYDRCWNSEVTAGNYMIQNNPQALDFLVGWADWEFEVPPGFSSADNGAIHVHLLRVLGLDSNQVCHRQYKNLTALVTNLEPYWSFVKCTREDMPAGVYTNNDISIRIMPKTSAWVVDGVFDSVARNDFNEGNNPAPVFHHGVKLSGTETEDAEKYNKYGLQHVVVSSEDAIEYGLQHVIAPEDALQCPPIQEKAQCEAMGTSLGVFESAGECSSAVNSSLCEDAFMFSSSYHDWGCHCCQNSDNKTVPHDLWSIYSLSNCSLEL</sequence>
<evidence type="ECO:0000313" key="2">
    <source>
        <dbReference type="Proteomes" id="UP000266841"/>
    </source>
</evidence>
<dbReference type="Proteomes" id="UP000266841">
    <property type="component" value="Unassembled WGS sequence"/>
</dbReference>
<accession>K0TGF4</accession>
<comment type="caution">
    <text evidence="1">The sequence shown here is derived from an EMBL/GenBank/DDBJ whole genome shotgun (WGS) entry which is preliminary data.</text>
</comment>
<reference evidence="1 2" key="1">
    <citation type="journal article" date="2012" name="Genome Biol.">
        <title>Genome and low-iron response of an oceanic diatom adapted to chronic iron limitation.</title>
        <authorList>
            <person name="Lommer M."/>
            <person name="Specht M."/>
            <person name="Roy A.S."/>
            <person name="Kraemer L."/>
            <person name="Andreson R."/>
            <person name="Gutowska M.A."/>
            <person name="Wolf J."/>
            <person name="Bergner S.V."/>
            <person name="Schilhabel M.B."/>
            <person name="Klostermeier U.C."/>
            <person name="Beiko R.G."/>
            <person name="Rosenstiel P."/>
            <person name="Hippler M."/>
            <person name="Laroche J."/>
        </authorList>
    </citation>
    <scope>NUCLEOTIDE SEQUENCE [LARGE SCALE GENOMIC DNA]</scope>
    <source>
        <strain evidence="1 2">CCMP1005</strain>
    </source>
</reference>
<dbReference type="Gene3D" id="3.90.550.10">
    <property type="entry name" value="Spore Coat Polysaccharide Biosynthesis Protein SpsA, Chain A"/>
    <property type="match status" value="1"/>
</dbReference>
<dbReference type="InterPro" id="IPR029044">
    <property type="entry name" value="Nucleotide-diphossugar_trans"/>
</dbReference>
<dbReference type="EMBL" id="AGNL01005490">
    <property type="protein sequence ID" value="EJK72676.1"/>
    <property type="molecule type" value="Genomic_DNA"/>
</dbReference>
<dbReference type="Pfam" id="PF03314">
    <property type="entry name" value="DUF273"/>
    <property type="match status" value="1"/>
</dbReference>
<dbReference type="AlphaFoldDB" id="K0TGF4"/>
<evidence type="ECO:0008006" key="3">
    <source>
        <dbReference type="Google" id="ProtNLM"/>
    </source>
</evidence>
<name>K0TGF4_THAOC</name>
<dbReference type="PANTHER" id="PTHR31562:SF4">
    <property type="entry name" value="DUF268 DOMAIN-CONTAINING PROTEIN-RELATED"/>
    <property type="match status" value="1"/>
</dbReference>
<gene>
    <name evidence="1" type="ORF">THAOC_05770</name>
</gene>
<evidence type="ECO:0000313" key="1">
    <source>
        <dbReference type="EMBL" id="EJK72676.1"/>
    </source>
</evidence>
<protein>
    <recommendedName>
        <fullName evidence="3">Nucleotide-diphospho-sugar transferase domain-containing protein</fullName>
    </recommendedName>
</protein>
<dbReference type="InterPro" id="IPR004988">
    <property type="entry name" value="DUF273"/>
</dbReference>
<dbReference type="OrthoDB" id="407658at2759"/>